<gene>
    <name evidence="1" type="ORF">CI1B_22290</name>
</gene>
<evidence type="ECO:0000313" key="2">
    <source>
        <dbReference type="Proteomes" id="UP000328092"/>
    </source>
</evidence>
<dbReference type="InterPro" id="IPR011249">
    <property type="entry name" value="Metalloenz_LuxS/M16"/>
</dbReference>
<dbReference type="Proteomes" id="UP000328092">
    <property type="component" value="Unassembled WGS sequence"/>
</dbReference>
<proteinExistence type="predicted"/>
<accession>A0A508T369</accession>
<comment type="caution">
    <text evidence="1">The sequence shown here is derived from an EMBL/GenBank/DDBJ whole genome shotgun (WGS) entry which is preliminary data.</text>
</comment>
<sequence>MSCAFLRRYLVPSGFAISAWTRYRATALDPSQFEIFAMPKPDVELGQLECAIDEVVANIAHNSPQAEDLERVKTQLIARAIYAHDNPEELATWYGGGLTTGLSIDDVRGWSDGIRAVRAEQQNNCAHNSRTSGAIAH</sequence>
<dbReference type="GO" id="GO:0046872">
    <property type="term" value="F:metal ion binding"/>
    <property type="evidence" value="ECO:0007669"/>
    <property type="project" value="InterPro"/>
</dbReference>
<dbReference type="Gene3D" id="3.30.830.10">
    <property type="entry name" value="Metalloenzyme, LuxS/M16 peptidase-like"/>
    <property type="match status" value="1"/>
</dbReference>
<protein>
    <submittedName>
        <fullName evidence="1">Uncharacterized protein</fullName>
    </submittedName>
</protein>
<organism evidence="1 2">
    <name type="scientific">Bradyrhizobium ivorense</name>
    <dbReference type="NCBI Taxonomy" id="2511166"/>
    <lineage>
        <taxon>Bacteria</taxon>
        <taxon>Pseudomonadati</taxon>
        <taxon>Pseudomonadota</taxon>
        <taxon>Alphaproteobacteria</taxon>
        <taxon>Hyphomicrobiales</taxon>
        <taxon>Nitrobacteraceae</taxon>
        <taxon>Bradyrhizobium</taxon>
    </lineage>
</organism>
<name>A0A508T369_9BRAD</name>
<dbReference type="AlphaFoldDB" id="A0A508T369"/>
<dbReference type="SUPFAM" id="SSF63411">
    <property type="entry name" value="LuxS/MPP-like metallohydrolase"/>
    <property type="match status" value="1"/>
</dbReference>
<reference evidence="1" key="1">
    <citation type="submission" date="2019-02" db="EMBL/GenBank/DDBJ databases">
        <authorList>
            <person name="Pothier F.J."/>
        </authorList>
    </citation>
    <scope>NUCLEOTIDE SEQUENCE</scope>
    <source>
        <strain evidence="1">CI-1B</strain>
    </source>
</reference>
<dbReference type="EMBL" id="CAADFC020000008">
    <property type="protein sequence ID" value="VIO68606.1"/>
    <property type="molecule type" value="Genomic_DNA"/>
</dbReference>
<keyword evidence="2" id="KW-1185">Reference proteome</keyword>
<dbReference type="RefSeq" id="WP_175607150.1">
    <property type="nucleotide sequence ID" value="NZ_CAADFC020000008.1"/>
</dbReference>
<evidence type="ECO:0000313" key="1">
    <source>
        <dbReference type="EMBL" id="VIO68606.1"/>
    </source>
</evidence>